<dbReference type="EMBL" id="JACBAD010002085">
    <property type="protein sequence ID" value="KAF7117640.1"/>
    <property type="molecule type" value="Genomic_DNA"/>
</dbReference>
<feature type="domain" description="Rhodopsin" evidence="3">
    <location>
        <begin position="35"/>
        <end position="288"/>
    </location>
</feature>
<dbReference type="PANTHER" id="PTHR39614:SF2">
    <property type="entry name" value="INTEGRAL MEMBRANE PROTEIN"/>
    <property type="match status" value="1"/>
</dbReference>
<evidence type="ECO:0000313" key="4">
    <source>
        <dbReference type="EMBL" id="KAF7117640.1"/>
    </source>
</evidence>
<evidence type="ECO:0000313" key="5">
    <source>
        <dbReference type="Proteomes" id="UP000630445"/>
    </source>
</evidence>
<gene>
    <name evidence="4" type="ORF">CNMCM5793_006763</name>
</gene>
<name>A0A8H6P4L5_9EURO</name>
<evidence type="ECO:0000256" key="1">
    <source>
        <dbReference type="SAM" id="MobiDB-lite"/>
    </source>
</evidence>
<keyword evidence="5" id="KW-1185">Reference proteome</keyword>
<feature type="transmembrane region" description="Helical" evidence="2">
    <location>
        <begin position="170"/>
        <end position="196"/>
    </location>
</feature>
<comment type="caution">
    <text evidence="4">The sequence shown here is derived from an EMBL/GenBank/DDBJ whole genome shotgun (WGS) entry which is preliminary data.</text>
</comment>
<proteinExistence type="predicted"/>
<evidence type="ECO:0000256" key="2">
    <source>
        <dbReference type="SAM" id="Phobius"/>
    </source>
</evidence>
<reference evidence="4" key="1">
    <citation type="submission" date="2020-06" db="EMBL/GenBank/DDBJ databases">
        <title>Draft genome sequences of strains closely related to Aspergillus parafelis and Aspergillus hiratsukae.</title>
        <authorList>
            <person name="Dos Santos R.A.C."/>
            <person name="Rivero-Menendez O."/>
            <person name="Steenwyk J.L."/>
            <person name="Mead M.E."/>
            <person name="Goldman G.H."/>
            <person name="Alastruey-Izquierdo A."/>
            <person name="Rokas A."/>
        </authorList>
    </citation>
    <scope>NUCLEOTIDE SEQUENCE</scope>
    <source>
        <strain evidence="4">CNM-CM5793</strain>
    </source>
</reference>
<dbReference type="Proteomes" id="UP000630445">
    <property type="component" value="Unassembled WGS sequence"/>
</dbReference>
<organism evidence="4 5">
    <name type="scientific">Aspergillus hiratsukae</name>
    <dbReference type="NCBI Taxonomy" id="1194566"/>
    <lineage>
        <taxon>Eukaryota</taxon>
        <taxon>Fungi</taxon>
        <taxon>Dikarya</taxon>
        <taxon>Ascomycota</taxon>
        <taxon>Pezizomycotina</taxon>
        <taxon>Eurotiomycetes</taxon>
        <taxon>Eurotiomycetidae</taxon>
        <taxon>Eurotiales</taxon>
        <taxon>Aspergillaceae</taxon>
        <taxon>Aspergillus</taxon>
        <taxon>Aspergillus subgen. Fumigati</taxon>
    </lineage>
</organism>
<accession>A0A8H6P4L5</accession>
<keyword evidence="2" id="KW-0812">Transmembrane</keyword>
<dbReference type="AlphaFoldDB" id="A0A8H6P4L5"/>
<feature type="transmembrane region" description="Helical" evidence="2">
    <location>
        <begin position="18"/>
        <end position="39"/>
    </location>
</feature>
<dbReference type="Pfam" id="PF20684">
    <property type="entry name" value="Fung_rhodopsin"/>
    <property type="match status" value="1"/>
</dbReference>
<keyword evidence="2" id="KW-1133">Transmembrane helix</keyword>
<feature type="transmembrane region" description="Helical" evidence="2">
    <location>
        <begin position="94"/>
        <end position="113"/>
    </location>
</feature>
<keyword evidence="2" id="KW-0472">Membrane</keyword>
<dbReference type="PANTHER" id="PTHR39614">
    <property type="entry name" value="INTEGRAL MEMBRANE PROTEIN"/>
    <property type="match status" value="1"/>
</dbReference>
<evidence type="ECO:0000259" key="3">
    <source>
        <dbReference type="Pfam" id="PF20684"/>
    </source>
</evidence>
<sequence>MTGDAPFVITATDKSGSIAIAATLFMSWMVIFCLIRLYMRLTMNGPLGMDDWAAFTAGAIGVVHVVMIMDGLSHGLGRSHQDSRDSELEKAGKALYTANLLFLAGHGLAKMSVCSLLRRLGREKVYLLACKTNLLIASLWSIASIVAVALSCPVKYMWSVESHCRGLDTAWKAITAFDVLTEALLISLSVFLVWAVQMRRKDKMTVIFAFGTRILYVKSSPTALNSRIDQTLVILRVIILTIVRQSYLNTALQEKDSLSSLSDTLIATEVLLHGSIMLATVPCLKPFIIAFNTGWGQGVAATPGTLYYKQTESNASQAHPEHPKEEDEVDVAMSTRSLESHNSRQLIIHRTQEWSLMEEVEMRPMGG</sequence>
<dbReference type="OrthoDB" id="3918601at2759"/>
<feature type="transmembrane region" description="Helical" evidence="2">
    <location>
        <begin position="51"/>
        <end position="74"/>
    </location>
</feature>
<dbReference type="InterPro" id="IPR049326">
    <property type="entry name" value="Rhodopsin_dom_fungi"/>
</dbReference>
<feature type="transmembrane region" description="Helical" evidence="2">
    <location>
        <begin position="125"/>
        <end position="150"/>
    </location>
</feature>
<feature type="region of interest" description="Disordered" evidence="1">
    <location>
        <begin position="312"/>
        <end position="338"/>
    </location>
</feature>
<protein>
    <recommendedName>
        <fullName evidence="3">Rhodopsin domain-containing protein</fullName>
    </recommendedName>
</protein>